<keyword evidence="7" id="KW-0645">Protease</keyword>
<dbReference type="CDD" id="cd06530">
    <property type="entry name" value="S26_SPase_I"/>
    <property type="match status" value="1"/>
</dbReference>
<dbReference type="PANTHER" id="PTHR43390:SF1">
    <property type="entry name" value="CHLOROPLAST PROCESSING PEPTIDASE"/>
    <property type="match status" value="1"/>
</dbReference>
<dbReference type="EC" id="3.4.21.89" evidence="4 7"/>
<feature type="domain" description="Peptidase S26" evidence="8">
    <location>
        <begin position="14"/>
        <end position="229"/>
    </location>
</feature>
<evidence type="ECO:0000256" key="6">
    <source>
        <dbReference type="PIRSR" id="PIRSR600223-1"/>
    </source>
</evidence>
<evidence type="ECO:0000256" key="7">
    <source>
        <dbReference type="RuleBase" id="RU362042"/>
    </source>
</evidence>
<dbReference type="InterPro" id="IPR019758">
    <property type="entry name" value="Pept_S26A_signal_pept_1_CS"/>
</dbReference>
<evidence type="ECO:0000313" key="10">
    <source>
        <dbReference type="Proteomes" id="UP000280861"/>
    </source>
</evidence>
<dbReference type="InterPro" id="IPR036286">
    <property type="entry name" value="LexA/Signal_pep-like_sf"/>
</dbReference>
<organism evidence="9 10">
    <name type="scientific">Arthrobacter ulcerisalmonis</name>
    <dbReference type="NCBI Taxonomy" id="2483813"/>
    <lineage>
        <taxon>Bacteria</taxon>
        <taxon>Bacillati</taxon>
        <taxon>Actinomycetota</taxon>
        <taxon>Actinomycetes</taxon>
        <taxon>Micrococcales</taxon>
        <taxon>Micrococcaceae</taxon>
        <taxon>Arthrobacter</taxon>
    </lineage>
</organism>
<dbReference type="NCBIfam" id="TIGR02227">
    <property type="entry name" value="sigpep_I_bact"/>
    <property type="match status" value="1"/>
</dbReference>
<dbReference type="PRINTS" id="PR00727">
    <property type="entry name" value="LEADERPTASE"/>
</dbReference>
<dbReference type="GO" id="GO:0004252">
    <property type="term" value="F:serine-type endopeptidase activity"/>
    <property type="evidence" value="ECO:0007669"/>
    <property type="project" value="InterPro"/>
</dbReference>
<feature type="active site" evidence="6">
    <location>
        <position position="43"/>
    </location>
</feature>
<evidence type="ECO:0000259" key="8">
    <source>
        <dbReference type="Pfam" id="PF10502"/>
    </source>
</evidence>
<keyword evidence="5 7" id="KW-0378">Hydrolase</keyword>
<reference evidence="9 10" key="1">
    <citation type="submission" date="2018-11" db="EMBL/GenBank/DDBJ databases">
        <authorList>
            <person name="Criscuolo A."/>
        </authorList>
    </citation>
    <scope>NUCLEOTIDE SEQUENCE [LARGE SCALE GENOMIC DNA]</scope>
    <source>
        <strain evidence="9">AT11b</strain>
    </source>
</reference>
<evidence type="ECO:0000256" key="2">
    <source>
        <dbReference type="ARBA" id="ARBA00004401"/>
    </source>
</evidence>
<dbReference type="AlphaFoldDB" id="A0A3P5X037"/>
<proteinExistence type="inferred from homology"/>
<dbReference type="GO" id="GO:0006465">
    <property type="term" value="P:signal peptide processing"/>
    <property type="evidence" value="ECO:0007669"/>
    <property type="project" value="InterPro"/>
</dbReference>
<gene>
    <name evidence="9" type="primary">lepB_1</name>
    <name evidence="9" type="ORF">PSET11_01416</name>
</gene>
<dbReference type="RefSeq" id="WP_124091374.1">
    <property type="nucleotide sequence ID" value="NZ_CBCRYA010000004.1"/>
</dbReference>
<dbReference type="SUPFAM" id="SSF51306">
    <property type="entry name" value="LexA/Signal peptidase"/>
    <property type="match status" value="1"/>
</dbReference>
<evidence type="ECO:0000256" key="1">
    <source>
        <dbReference type="ARBA" id="ARBA00000677"/>
    </source>
</evidence>
<dbReference type="InterPro" id="IPR019533">
    <property type="entry name" value="Peptidase_S26"/>
</dbReference>
<dbReference type="PROSITE" id="PS00761">
    <property type="entry name" value="SPASE_I_3"/>
    <property type="match status" value="1"/>
</dbReference>
<name>A0A3P5X037_9MICC</name>
<dbReference type="Proteomes" id="UP000280861">
    <property type="component" value="Unassembled WGS sequence"/>
</dbReference>
<dbReference type="EMBL" id="UXAU01000020">
    <property type="protein sequence ID" value="VDC24680.1"/>
    <property type="molecule type" value="Genomic_DNA"/>
</dbReference>
<protein>
    <recommendedName>
        <fullName evidence="4 7">Signal peptidase I</fullName>
        <ecNumber evidence="4 7">3.4.21.89</ecNumber>
    </recommendedName>
</protein>
<sequence>MIRRARKKLPLWASLLINILSALVILSLVQGFIAKVYRVPSGSMENTLQGARAGGDRIVVNRLAYGGSTPQPGDVVVFTRPASWESETPRQAASGLGAVARSFGDVTGIGPSNEDFLVKRVVAVGGQQISCCSADGKVTVDGQPLDEPYIYQDIPFDAAQNNCDSTLPSARCFPDFDVPAGKLVVMGDHRSNSLDSVASCRLPASVRPTDCMKVVDTTDVIGQAALRIWPLDTVGTIK</sequence>
<evidence type="ECO:0000256" key="5">
    <source>
        <dbReference type="ARBA" id="ARBA00022801"/>
    </source>
</evidence>
<accession>A0A3P5X037</accession>
<evidence type="ECO:0000313" key="9">
    <source>
        <dbReference type="EMBL" id="VDC24680.1"/>
    </source>
</evidence>
<evidence type="ECO:0000256" key="4">
    <source>
        <dbReference type="ARBA" id="ARBA00013208"/>
    </source>
</evidence>
<comment type="catalytic activity">
    <reaction evidence="1 7">
        <text>Cleavage of hydrophobic, N-terminal signal or leader sequences from secreted and periplasmic proteins.</text>
        <dbReference type="EC" id="3.4.21.89"/>
    </reaction>
</comment>
<dbReference type="PANTHER" id="PTHR43390">
    <property type="entry name" value="SIGNAL PEPTIDASE I"/>
    <property type="match status" value="1"/>
</dbReference>
<feature type="active site" evidence="6">
    <location>
        <position position="119"/>
    </location>
</feature>
<dbReference type="Pfam" id="PF10502">
    <property type="entry name" value="Peptidase_S26"/>
    <property type="match status" value="1"/>
</dbReference>
<keyword evidence="10" id="KW-1185">Reference proteome</keyword>
<dbReference type="OrthoDB" id="9815782at2"/>
<comment type="subcellular location">
    <subcellularLocation>
        <location evidence="2">Cell membrane</location>
        <topology evidence="2">Single-pass type II membrane protein</topology>
    </subcellularLocation>
    <subcellularLocation>
        <location evidence="7">Membrane</location>
        <topology evidence="7">Single-pass type II membrane protein</topology>
    </subcellularLocation>
</comment>
<dbReference type="InterPro" id="IPR000223">
    <property type="entry name" value="Pept_S26A_signal_pept_1"/>
</dbReference>
<comment type="similarity">
    <text evidence="3 7">Belongs to the peptidase S26 family.</text>
</comment>
<dbReference type="GO" id="GO:0005886">
    <property type="term" value="C:plasma membrane"/>
    <property type="evidence" value="ECO:0007669"/>
    <property type="project" value="UniProtKB-SubCell"/>
</dbReference>
<dbReference type="Gene3D" id="2.10.109.10">
    <property type="entry name" value="Umud Fragment, subunit A"/>
    <property type="match status" value="1"/>
</dbReference>
<dbReference type="GO" id="GO:0009003">
    <property type="term" value="F:signal peptidase activity"/>
    <property type="evidence" value="ECO:0007669"/>
    <property type="project" value="UniProtKB-EC"/>
</dbReference>
<evidence type="ECO:0000256" key="3">
    <source>
        <dbReference type="ARBA" id="ARBA00009370"/>
    </source>
</evidence>